<organism evidence="3 4">
    <name type="scientific">Amniculicola lignicola CBS 123094</name>
    <dbReference type="NCBI Taxonomy" id="1392246"/>
    <lineage>
        <taxon>Eukaryota</taxon>
        <taxon>Fungi</taxon>
        <taxon>Dikarya</taxon>
        <taxon>Ascomycota</taxon>
        <taxon>Pezizomycotina</taxon>
        <taxon>Dothideomycetes</taxon>
        <taxon>Pleosporomycetidae</taxon>
        <taxon>Pleosporales</taxon>
        <taxon>Amniculicolaceae</taxon>
        <taxon>Amniculicola</taxon>
    </lineage>
</organism>
<keyword evidence="1" id="KW-0175">Coiled coil</keyword>
<evidence type="ECO:0000256" key="1">
    <source>
        <dbReference type="SAM" id="Coils"/>
    </source>
</evidence>
<dbReference type="EMBL" id="ML977609">
    <property type="protein sequence ID" value="KAF1997843.1"/>
    <property type="molecule type" value="Genomic_DNA"/>
</dbReference>
<proteinExistence type="predicted"/>
<accession>A0A6A5W7C8</accession>
<evidence type="ECO:0000256" key="2">
    <source>
        <dbReference type="SAM" id="MobiDB-lite"/>
    </source>
</evidence>
<feature type="coiled-coil region" evidence="1">
    <location>
        <begin position="565"/>
        <end position="592"/>
    </location>
</feature>
<dbReference type="Proteomes" id="UP000799779">
    <property type="component" value="Unassembled WGS sequence"/>
</dbReference>
<dbReference type="AlphaFoldDB" id="A0A6A5W7C8"/>
<gene>
    <name evidence="3" type="ORF">P154DRAFT_578577</name>
</gene>
<name>A0A6A5W7C8_9PLEO</name>
<feature type="compositionally biased region" description="Polar residues" evidence="2">
    <location>
        <begin position="12"/>
        <end position="25"/>
    </location>
</feature>
<keyword evidence="4" id="KW-1185">Reference proteome</keyword>
<reference evidence="3" key="1">
    <citation type="journal article" date="2020" name="Stud. Mycol.">
        <title>101 Dothideomycetes genomes: a test case for predicting lifestyles and emergence of pathogens.</title>
        <authorList>
            <person name="Haridas S."/>
            <person name="Albert R."/>
            <person name="Binder M."/>
            <person name="Bloem J."/>
            <person name="Labutti K."/>
            <person name="Salamov A."/>
            <person name="Andreopoulos B."/>
            <person name="Baker S."/>
            <person name="Barry K."/>
            <person name="Bills G."/>
            <person name="Bluhm B."/>
            <person name="Cannon C."/>
            <person name="Castanera R."/>
            <person name="Culley D."/>
            <person name="Daum C."/>
            <person name="Ezra D."/>
            <person name="Gonzalez J."/>
            <person name="Henrissat B."/>
            <person name="Kuo A."/>
            <person name="Liang C."/>
            <person name="Lipzen A."/>
            <person name="Lutzoni F."/>
            <person name="Magnuson J."/>
            <person name="Mondo S."/>
            <person name="Nolan M."/>
            <person name="Ohm R."/>
            <person name="Pangilinan J."/>
            <person name="Park H.-J."/>
            <person name="Ramirez L."/>
            <person name="Alfaro M."/>
            <person name="Sun H."/>
            <person name="Tritt A."/>
            <person name="Yoshinaga Y."/>
            <person name="Zwiers L.-H."/>
            <person name="Turgeon B."/>
            <person name="Goodwin S."/>
            <person name="Spatafora J."/>
            <person name="Crous P."/>
            <person name="Grigoriev I."/>
        </authorList>
    </citation>
    <scope>NUCLEOTIDE SEQUENCE</scope>
    <source>
        <strain evidence="3">CBS 123094</strain>
    </source>
</reference>
<evidence type="ECO:0000313" key="3">
    <source>
        <dbReference type="EMBL" id="KAF1997843.1"/>
    </source>
</evidence>
<feature type="region of interest" description="Disordered" evidence="2">
    <location>
        <begin position="1"/>
        <end position="74"/>
    </location>
</feature>
<feature type="compositionally biased region" description="Basic residues" evidence="2">
    <location>
        <begin position="55"/>
        <end position="66"/>
    </location>
</feature>
<sequence length="646" mass="71432">MANRRRTRREASSGQRQLWTASALDTTMDHTMPTIMESVESDEAETSGGNSGGNTRKRVDKGKARSHPTPAQARTIPRADMVRGLSRQPVPNVLQLETQRRQVSSPLVEDRRQPRAATVACLGRRSSRAGRIRCAQEPTKQRPYRLGDEDVTRIVQSIVQRIPTCNGSGHDTPPMSMEAMQDMITEICRVSNEAQNAHIEAMLAAAFQGQLSAADHESGLATLVSEIRREGISTRAHVSDEAEGVRKVVHDRSWEPARKLDETLAAVVHRHDESQARLEIAGDLLARLTQYTETSMGLLSGQLREHHLGSLTSIAHHVGSLKTTVDMLGASVQEIVVAAQTAQPAPAATERVHASASEFDTQMQSLSTRMQDMRISTATSDQSILIAQMLSVLQGEVLLVRQNVQDSIRDADEATRQRVDTLQEFVDRMDQSFQGVNRHLSHLVEVMDELAGEGADPSRSGRVHTALMNARTAVIQHGDDGVVKVQESLQEMEIRIGDEIRGLRGLLDVEHALPLPDRQHGLDGETLEKLGFLQEQLAHKEACLQHAQESHNATRASLAAVQSLRNTNQAETAELERDVVSLRRELEQLQASHTGLITENARLGVLLREKEADYCVLMEWKERLKPYLGEVLYADAVGAQSMLVMR</sequence>
<evidence type="ECO:0000313" key="4">
    <source>
        <dbReference type="Proteomes" id="UP000799779"/>
    </source>
</evidence>
<protein>
    <submittedName>
        <fullName evidence="3">Uncharacterized protein</fullName>
    </submittedName>
</protein>